<accession>X0WN21</accession>
<protein>
    <submittedName>
        <fullName evidence="2">Uncharacterized protein</fullName>
    </submittedName>
</protein>
<evidence type="ECO:0000256" key="1">
    <source>
        <dbReference type="SAM" id="MobiDB-lite"/>
    </source>
</evidence>
<dbReference type="AlphaFoldDB" id="X0WN21"/>
<comment type="caution">
    <text evidence="2">The sequence shown here is derived from an EMBL/GenBank/DDBJ whole genome shotgun (WGS) entry which is preliminary data.</text>
</comment>
<dbReference type="EMBL" id="BARS01038803">
    <property type="protein sequence ID" value="GAG14096.1"/>
    <property type="molecule type" value="Genomic_DNA"/>
</dbReference>
<organism evidence="2">
    <name type="scientific">marine sediment metagenome</name>
    <dbReference type="NCBI Taxonomy" id="412755"/>
    <lineage>
        <taxon>unclassified sequences</taxon>
        <taxon>metagenomes</taxon>
        <taxon>ecological metagenomes</taxon>
    </lineage>
</organism>
<evidence type="ECO:0000313" key="2">
    <source>
        <dbReference type="EMBL" id="GAG14096.1"/>
    </source>
</evidence>
<feature type="non-terminal residue" evidence="2">
    <location>
        <position position="55"/>
    </location>
</feature>
<gene>
    <name evidence="2" type="ORF">S01H1_59328</name>
</gene>
<name>X0WN21_9ZZZZ</name>
<feature type="region of interest" description="Disordered" evidence="1">
    <location>
        <begin position="33"/>
        <end position="55"/>
    </location>
</feature>
<sequence>MVVANVTGREVVNSVATHGGTDWKFPRLKRESKSATAVEVTDANEQGNQGKGEFC</sequence>
<proteinExistence type="predicted"/>
<reference evidence="2" key="1">
    <citation type="journal article" date="2014" name="Front. Microbiol.">
        <title>High frequency of phylogenetically diverse reductive dehalogenase-homologous genes in deep subseafloor sedimentary metagenomes.</title>
        <authorList>
            <person name="Kawai M."/>
            <person name="Futagami T."/>
            <person name="Toyoda A."/>
            <person name="Takaki Y."/>
            <person name="Nishi S."/>
            <person name="Hori S."/>
            <person name="Arai W."/>
            <person name="Tsubouchi T."/>
            <person name="Morono Y."/>
            <person name="Uchiyama I."/>
            <person name="Ito T."/>
            <person name="Fujiyama A."/>
            <person name="Inagaki F."/>
            <person name="Takami H."/>
        </authorList>
    </citation>
    <scope>NUCLEOTIDE SEQUENCE</scope>
    <source>
        <strain evidence="2">Expedition CK06-06</strain>
    </source>
</reference>